<dbReference type="PANTHER" id="PTHR30081:SF8">
    <property type="entry name" value="PROTEIN TRANSLOCASE SUBUNIT SECF"/>
    <property type="match status" value="1"/>
</dbReference>
<evidence type="ECO:0000313" key="13">
    <source>
        <dbReference type="EMBL" id="MBG6121721.1"/>
    </source>
</evidence>
<feature type="compositionally biased region" description="Polar residues" evidence="10">
    <location>
        <begin position="389"/>
        <end position="399"/>
    </location>
</feature>
<evidence type="ECO:0000256" key="9">
    <source>
        <dbReference type="ARBA" id="ARBA00023136"/>
    </source>
</evidence>
<dbReference type="InterPro" id="IPR022645">
    <property type="entry name" value="SecD/SecF_bac"/>
</dbReference>
<keyword evidence="5 11" id="KW-0812">Transmembrane</keyword>
<keyword evidence="4" id="KW-1003">Cell membrane</keyword>
<evidence type="ECO:0000256" key="4">
    <source>
        <dbReference type="ARBA" id="ARBA00022475"/>
    </source>
</evidence>
<evidence type="ECO:0000256" key="7">
    <source>
        <dbReference type="ARBA" id="ARBA00022989"/>
    </source>
</evidence>
<feature type="domain" description="Protein export membrane protein SecD/SecF C-terminal" evidence="12">
    <location>
        <begin position="157"/>
        <end position="339"/>
    </location>
</feature>
<dbReference type="InterPro" id="IPR048634">
    <property type="entry name" value="SecD_SecF_C"/>
</dbReference>
<evidence type="ECO:0000313" key="14">
    <source>
        <dbReference type="Proteomes" id="UP000658613"/>
    </source>
</evidence>
<feature type="transmembrane region" description="Helical" evidence="11">
    <location>
        <begin position="312"/>
        <end position="335"/>
    </location>
</feature>
<protein>
    <recommendedName>
        <fullName evidence="2">Protein translocase subunit SecF</fullName>
    </recommendedName>
</protein>
<keyword evidence="9 11" id="KW-0472">Membrane</keyword>
<dbReference type="InterPro" id="IPR022813">
    <property type="entry name" value="SecD/SecF_arch_bac"/>
</dbReference>
<dbReference type="GO" id="GO:0005886">
    <property type="term" value="C:plasma membrane"/>
    <property type="evidence" value="ECO:0007669"/>
    <property type="project" value="UniProtKB-SubCell"/>
</dbReference>
<dbReference type="Pfam" id="PF02355">
    <property type="entry name" value="SecD_SecF_C"/>
    <property type="match status" value="1"/>
</dbReference>
<dbReference type="GO" id="GO:0015450">
    <property type="term" value="F:protein-transporting ATPase activity"/>
    <property type="evidence" value="ECO:0007669"/>
    <property type="project" value="InterPro"/>
</dbReference>
<accession>A0A931E1P1</accession>
<name>A0A931E1P1_9CORY</name>
<comment type="caution">
    <text evidence="13">The sequence shown here is derived from an EMBL/GenBank/DDBJ whole genome shotgun (WGS) entry which is preliminary data.</text>
</comment>
<keyword evidence="3" id="KW-0813">Transport</keyword>
<feature type="region of interest" description="Disordered" evidence="10">
    <location>
        <begin position="1"/>
        <end position="26"/>
    </location>
</feature>
<evidence type="ECO:0000256" key="1">
    <source>
        <dbReference type="ARBA" id="ARBA00004651"/>
    </source>
</evidence>
<dbReference type="Pfam" id="PF07549">
    <property type="entry name" value="Sec_GG"/>
    <property type="match status" value="1"/>
</dbReference>
<dbReference type="SUPFAM" id="SSF82866">
    <property type="entry name" value="Multidrug efflux transporter AcrB transmembrane domain"/>
    <property type="match status" value="1"/>
</dbReference>
<organism evidence="13 14">
    <name type="scientific">Corynebacterium aquatimens</name>
    <dbReference type="NCBI Taxonomy" id="1190508"/>
    <lineage>
        <taxon>Bacteria</taxon>
        <taxon>Bacillati</taxon>
        <taxon>Actinomycetota</taxon>
        <taxon>Actinomycetes</taxon>
        <taxon>Mycobacteriales</taxon>
        <taxon>Corynebacteriaceae</taxon>
        <taxon>Corynebacterium</taxon>
    </lineage>
</organism>
<keyword evidence="8" id="KW-0811">Translocation</keyword>
<keyword evidence="14" id="KW-1185">Reference proteome</keyword>
<gene>
    <name evidence="13" type="ORF">IW254_000690</name>
</gene>
<feature type="transmembrane region" description="Helical" evidence="11">
    <location>
        <begin position="227"/>
        <end position="248"/>
    </location>
</feature>
<dbReference type="InterPro" id="IPR022646">
    <property type="entry name" value="SecD/SecF_CS"/>
</dbReference>
<feature type="transmembrane region" description="Helical" evidence="11">
    <location>
        <begin position="52"/>
        <end position="72"/>
    </location>
</feature>
<evidence type="ECO:0000256" key="8">
    <source>
        <dbReference type="ARBA" id="ARBA00023010"/>
    </source>
</evidence>
<keyword evidence="6" id="KW-0653">Protein transport</keyword>
<dbReference type="RefSeq" id="WP_196824232.1">
    <property type="nucleotide sequence ID" value="NZ_CP046980.1"/>
</dbReference>
<proteinExistence type="predicted"/>
<sequence>MSTAIASGSAEPSKGTAAATKSNRENEHHATGLEALYTGNGAIDFIGRSKTWYMITLALIAVCVVSMLVRGFNLSIDFEGGTKMAMPAGDLVVEQVEETFIEATGVTPELTQIVGAGDSRTLEINSEFLSDQQINDARQAIFDKYKPLDGEGKPSPDAIGDSTVSESWGSTITNRMILSMVIFLLVASAYVALRLQRNMAIAAMLALLIDGVLIIGIYSLLGLEISPAMIIGLLTVLTFSIYDTVIVFDKVKENTEGILDSRRSTYAEQANLAVNQTVMRSISTSVISALPIVALLIVAVWLLGVGTLQDLALIQLIGVVEGIFSSLFLATPLLVSLTNRQKKYKEHNAAVARFREGKADDDHERTAEGKRVVASVASPGMDSGRERTPTTSTWRPNQR</sequence>
<evidence type="ECO:0000256" key="3">
    <source>
        <dbReference type="ARBA" id="ARBA00022448"/>
    </source>
</evidence>
<dbReference type="EMBL" id="JADOUE010000001">
    <property type="protein sequence ID" value="MBG6121721.1"/>
    <property type="molecule type" value="Genomic_DNA"/>
</dbReference>
<feature type="region of interest" description="Disordered" evidence="10">
    <location>
        <begin position="356"/>
        <end position="399"/>
    </location>
</feature>
<dbReference type="AlphaFoldDB" id="A0A931E1P1"/>
<evidence type="ECO:0000256" key="6">
    <source>
        <dbReference type="ARBA" id="ARBA00022927"/>
    </source>
</evidence>
<evidence type="ECO:0000259" key="12">
    <source>
        <dbReference type="Pfam" id="PF02355"/>
    </source>
</evidence>
<reference evidence="13" key="1">
    <citation type="submission" date="2020-11" db="EMBL/GenBank/DDBJ databases">
        <title>Sequencing the genomes of 1000 actinobacteria strains.</title>
        <authorList>
            <person name="Klenk H.-P."/>
        </authorList>
    </citation>
    <scope>NUCLEOTIDE SEQUENCE</scope>
    <source>
        <strain evidence="13">DSM 45632</strain>
    </source>
</reference>
<evidence type="ECO:0000256" key="5">
    <source>
        <dbReference type="ARBA" id="ARBA00022692"/>
    </source>
</evidence>
<evidence type="ECO:0000256" key="2">
    <source>
        <dbReference type="ARBA" id="ARBA00015792"/>
    </source>
</evidence>
<evidence type="ECO:0000256" key="10">
    <source>
        <dbReference type="SAM" id="MobiDB-lite"/>
    </source>
</evidence>
<dbReference type="Proteomes" id="UP000658613">
    <property type="component" value="Unassembled WGS sequence"/>
</dbReference>
<dbReference type="NCBIfam" id="TIGR00966">
    <property type="entry name" value="transloc_SecF"/>
    <property type="match status" value="1"/>
</dbReference>
<dbReference type="Gene3D" id="1.20.1640.10">
    <property type="entry name" value="Multidrug efflux transporter AcrB transmembrane domain"/>
    <property type="match status" value="1"/>
</dbReference>
<dbReference type="PANTHER" id="PTHR30081">
    <property type="entry name" value="PROTEIN-EXPORT MEMBRANE PROTEIN SEC"/>
    <property type="match status" value="1"/>
</dbReference>
<feature type="transmembrane region" description="Helical" evidence="11">
    <location>
        <begin position="200"/>
        <end position="221"/>
    </location>
</feature>
<keyword evidence="7 11" id="KW-1133">Transmembrane helix</keyword>
<comment type="subcellular location">
    <subcellularLocation>
        <location evidence="1">Cell membrane</location>
        <topology evidence="1">Multi-pass membrane protein</topology>
    </subcellularLocation>
</comment>
<feature type="transmembrane region" description="Helical" evidence="11">
    <location>
        <begin position="176"/>
        <end position="193"/>
    </location>
</feature>
<evidence type="ECO:0000256" key="11">
    <source>
        <dbReference type="SAM" id="Phobius"/>
    </source>
</evidence>
<dbReference type="GO" id="GO:0006886">
    <property type="term" value="P:intracellular protein transport"/>
    <property type="evidence" value="ECO:0007669"/>
    <property type="project" value="InterPro"/>
</dbReference>
<dbReference type="InterPro" id="IPR005665">
    <property type="entry name" value="SecF_bac"/>
</dbReference>
<feature type="compositionally biased region" description="Basic and acidic residues" evidence="10">
    <location>
        <begin position="356"/>
        <end position="371"/>
    </location>
</feature>
<dbReference type="PRINTS" id="PR01755">
    <property type="entry name" value="SECFTRNLCASE"/>
</dbReference>
<feature type="transmembrane region" description="Helical" evidence="11">
    <location>
        <begin position="286"/>
        <end position="306"/>
    </location>
</feature>